<protein>
    <submittedName>
        <fullName evidence="9">Adenylate/guanylate cyclase domain-containing protein</fullName>
    </submittedName>
</protein>
<evidence type="ECO:0000259" key="8">
    <source>
        <dbReference type="PROSITE" id="PS50125"/>
    </source>
</evidence>
<evidence type="ECO:0000256" key="4">
    <source>
        <dbReference type="ARBA" id="ARBA00022692"/>
    </source>
</evidence>
<sequence>MSESKPAQKFTVVDIIFGATTAFGILAHFYYAFFPEADYSLQLLLLGALFLFAPSYLFYKTITKVAKNPQVAGSLWLAIIVSLVWFDLYVTFTPLSDLEEDSISWRFNLLRGPKGDDKEALKEIESDKGRVSQIRMNPPEKARRDIQIIGINTKTLEELGGVWPLPWEYYAKVIDKFASSTNYLMFDIFFLDYKPGQTELMSKALTHNPRVMFDYPMETRLESREAIKNLDKRTDILRKYKIENVEDPGVVAWLRFPQGPIEPIAEKSIGLGFANIKKDESGLNRKMPLVAKIIGSGPNNENEYYASIDLVIACNYYGVDLKKDLEVVMGKYIKIKNIPPKTITHFDRITLKNVTEDILAKPNEERSITIPIDEFGQMEINFPGGVYSYNTTEFFEVSEGWDNDTATQLNNNIFLVAMFYATGRGAAKDTHLSPFGDMSGIEHHAHAINTILNQDFLSNLSLGGNFLIFLAMAFVMGLLLPRMKTSWGFLFVIVMALTYTIAVVFSFETFSFIYAFPTIVIEQLFIFVGIIVYKILTEEENVKYIRTTFSKFVSKDVVDELLKNPENLNLGGSKKDITIFFSDIRGFTTMSEKMGPEELVQFLNQYLSEMTEIIIEFKGTIDKYMGDAIMAFWGAPVPLEDHAYYACAASLAQMRRLAVLKEEWKARDLPVMDIGIGLNSGPAVVGNMGSSHRMDYTCMGDTINLGSRLEGSNKEYATNIIISEYTYEKVKDRIIARELDLVKVKGKTKPVRIYELIDLVNEEDLKLLRRPLHSVEQSR</sequence>
<evidence type="ECO:0000256" key="1">
    <source>
        <dbReference type="ARBA" id="ARBA00004196"/>
    </source>
</evidence>
<dbReference type="InterPro" id="IPR050697">
    <property type="entry name" value="Adenylyl/Guanylyl_Cyclase_3/4"/>
</dbReference>
<feature type="transmembrane region" description="Helical" evidence="7">
    <location>
        <begin position="39"/>
        <end position="59"/>
    </location>
</feature>
<feature type="transmembrane region" description="Helical" evidence="7">
    <location>
        <begin position="71"/>
        <end position="92"/>
    </location>
</feature>
<keyword evidence="5 7" id="KW-1133">Transmembrane helix</keyword>
<dbReference type="EMBL" id="RQFY01000006">
    <property type="protein sequence ID" value="TGL32614.1"/>
    <property type="molecule type" value="Genomic_DNA"/>
</dbReference>
<dbReference type="InterPro" id="IPR029787">
    <property type="entry name" value="Nucleotide_cyclase"/>
</dbReference>
<dbReference type="OrthoDB" id="9806704at2"/>
<organism evidence="9 10">
    <name type="scientific">Leptospira koniambonensis</name>
    <dbReference type="NCBI Taxonomy" id="2484950"/>
    <lineage>
        <taxon>Bacteria</taxon>
        <taxon>Pseudomonadati</taxon>
        <taxon>Spirochaetota</taxon>
        <taxon>Spirochaetia</taxon>
        <taxon>Leptospirales</taxon>
        <taxon>Leptospiraceae</taxon>
        <taxon>Leptospira</taxon>
    </lineage>
</organism>
<dbReference type="Pfam" id="PF05226">
    <property type="entry name" value="CHASE2"/>
    <property type="match status" value="1"/>
</dbReference>
<keyword evidence="10" id="KW-1185">Reference proteome</keyword>
<dbReference type="AlphaFoldDB" id="A0A4R9J5L2"/>
<dbReference type="GO" id="GO:0004016">
    <property type="term" value="F:adenylate cyclase activity"/>
    <property type="evidence" value="ECO:0007669"/>
    <property type="project" value="UniProtKB-ARBA"/>
</dbReference>
<evidence type="ECO:0000256" key="2">
    <source>
        <dbReference type="ARBA" id="ARBA00005381"/>
    </source>
</evidence>
<feature type="transmembrane region" description="Helical" evidence="7">
    <location>
        <begin position="12"/>
        <end position="33"/>
    </location>
</feature>
<gene>
    <name evidence="9" type="ORF">EHQ52_15140</name>
</gene>
<proteinExistence type="inferred from homology"/>
<name>A0A4R9J5L2_9LEPT</name>
<comment type="similarity">
    <text evidence="2">Belongs to the adenylyl cyclase class-3 family.</text>
</comment>
<feature type="domain" description="Guanylate cyclase" evidence="8">
    <location>
        <begin position="578"/>
        <end position="710"/>
    </location>
</feature>
<dbReference type="GO" id="GO:0006171">
    <property type="term" value="P:cAMP biosynthetic process"/>
    <property type="evidence" value="ECO:0007669"/>
    <property type="project" value="TreeGrafter"/>
</dbReference>
<feature type="transmembrane region" description="Helical" evidence="7">
    <location>
        <begin position="487"/>
        <end position="507"/>
    </location>
</feature>
<dbReference type="FunFam" id="3.30.70.1230:FF:000016">
    <property type="entry name" value="Adenylate/guanylate cyclase domain-containing protein"/>
    <property type="match status" value="1"/>
</dbReference>
<dbReference type="SUPFAM" id="SSF55073">
    <property type="entry name" value="Nucleotide cyclase"/>
    <property type="match status" value="1"/>
</dbReference>
<dbReference type="RefSeq" id="WP_135616014.1">
    <property type="nucleotide sequence ID" value="NZ_JBNURZ010000006.1"/>
</dbReference>
<feature type="transmembrane region" description="Helical" evidence="7">
    <location>
        <begin position="460"/>
        <end position="480"/>
    </location>
</feature>
<dbReference type="GO" id="GO:0030313">
    <property type="term" value="C:cell envelope"/>
    <property type="evidence" value="ECO:0007669"/>
    <property type="project" value="UniProtKB-SubCell"/>
</dbReference>
<reference evidence="9" key="1">
    <citation type="journal article" date="2019" name="PLoS Negl. Trop. Dis.">
        <title>Revisiting the worldwide diversity of Leptospira species in the environment.</title>
        <authorList>
            <person name="Vincent A.T."/>
            <person name="Schiettekatte O."/>
            <person name="Bourhy P."/>
            <person name="Veyrier F.J."/>
            <person name="Picardeau M."/>
        </authorList>
    </citation>
    <scope>NUCLEOTIDE SEQUENCE [LARGE SCALE GENOMIC DNA]</scope>
    <source>
        <strain evidence="9">201800265</strain>
    </source>
</reference>
<comment type="caution">
    <text evidence="9">The sequence shown here is derived from an EMBL/GenBank/DDBJ whole genome shotgun (WGS) entry which is preliminary data.</text>
</comment>
<dbReference type="Pfam" id="PF00211">
    <property type="entry name" value="Guanylate_cyc"/>
    <property type="match status" value="1"/>
</dbReference>
<dbReference type="Proteomes" id="UP000297871">
    <property type="component" value="Unassembled WGS sequence"/>
</dbReference>
<feature type="transmembrane region" description="Helical" evidence="7">
    <location>
        <begin position="513"/>
        <end position="536"/>
    </location>
</feature>
<keyword evidence="6 7" id="KW-0472">Membrane</keyword>
<keyword evidence="4 7" id="KW-0812">Transmembrane</keyword>
<evidence type="ECO:0000313" key="9">
    <source>
        <dbReference type="EMBL" id="TGL32614.1"/>
    </source>
</evidence>
<dbReference type="SMART" id="SM00044">
    <property type="entry name" value="CYCc"/>
    <property type="match status" value="1"/>
</dbReference>
<dbReference type="CDD" id="cd07302">
    <property type="entry name" value="CHD"/>
    <property type="match status" value="1"/>
</dbReference>
<dbReference type="PANTHER" id="PTHR43081">
    <property type="entry name" value="ADENYLATE CYCLASE, TERMINAL-DIFFERENTIATION SPECIFIC-RELATED"/>
    <property type="match status" value="1"/>
</dbReference>
<evidence type="ECO:0000256" key="7">
    <source>
        <dbReference type="SAM" id="Phobius"/>
    </source>
</evidence>
<accession>A0A4R9J5L2</accession>
<evidence type="ECO:0000256" key="3">
    <source>
        <dbReference type="ARBA" id="ARBA00022475"/>
    </source>
</evidence>
<dbReference type="GO" id="GO:0035556">
    <property type="term" value="P:intracellular signal transduction"/>
    <property type="evidence" value="ECO:0007669"/>
    <property type="project" value="InterPro"/>
</dbReference>
<dbReference type="InterPro" id="IPR007890">
    <property type="entry name" value="CHASE2"/>
</dbReference>
<evidence type="ECO:0000313" key="10">
    <source>
        <dbReference type="Proteomes" id="UP000297871"/>
    </source>
</evidence>
<dbReference type="PANTHER" id="PTHR43081:SF1">
    <property type="entry name" value="ADENYLATE CYCLASE, TERMINAL-DIFFERENTIATION SPECIFIC"/>
    <property type="match status" value="1"/>
</dbReference>
<comment type="subcellular location">
    <subcellularLocation>
        <location evidence="1">Cell envelope</location>
    </subcellularLocation>
</comment>
<dbReference type="SMART" id="SM01080">
    <property type="entry name" value="CHASE2"/>
    <property type="match status" value="1"/>
</dbReference>
<dbReference type="Gene3D" id="3.30.70.1230">
    <property type="entry name" value="Nucleotide cyclase"/>
    <property type="match status" value="1"/>
</dbReference>
<evidence type="ECO:0000256" key="6">
    <source>
        <dbReference type="ARBA" id="ARBA00023136"/>
    </source>
</evidence>
<evidence type="ECO:0000256" key="5">
    <source>
        <dbReference type="ARBA" id="ARBA00022989"/>
    </source>
</evidence>
<dbReference type="InterPro" id="IPR001054">
    <property type="entry name" value="A/G_cyclase"/>
</dbReference>
<keyword evidence="3" id="KW-1003">Cell membrane</keyword>
<dbReference type="PROSITE" id="PS50125">
    <property type="entry name" value="GUANYLATE_CYCLASE_2"/>
    <property type="match status" value="1"/>
</dbReference>